<dbReference type="Proteomes" id="UP000747542">
    <property type="component" value="Unassembled WGS sequence"/>
</dbReference>
<evidence type="ECO:0000313" key="1">
    <source>
        <dbReference type="EMBL" id="KAG7168600.1"/>
    </source>
</evidence>
<dbReference type="AlphaFoldDB" id="A0A8J5K238"/>
<name>A0A8J5K238_HOMAM</name>
<dbReference type="EMBL" id="JAHLQT010019984">
    <property type="protein sequence ID" value="KAG7168600.1"/>
    <property type="molecule type" value="Genomic_DNA"/>
</dbReference>
<sequence>MASGKGGHLMSSQHITDGDPDFRHLLSADHQFHFYHAPFVIRQVVEIFGEHLCVYLLVTDDMGLLGDFIKQP</sequence>
<protein>
    <submittedName>
        <fullName evidence="1">Uncharacterized protein</fullName>
    </submittedName>
</protein>
<proteinExistence type="predicted"/>
<comment type="caution">
    <text evidence="1">The sequence shown here is derived from an EMBL/GenBank/DDBJ whole genome shotgun (WGS) entry which is preliminary data.</text>
</comment>
<gene>
    <name evidence="1" type="ORF">Hamer_G021512</name>
</gene>
<evidence type="ECO:0000313" key="2">
    <source>
        <dbReference type="Proteomes" id="UP000747542"/>
    </source>
</evidence>
<reference evidence="1" key="1">
    <citation type="journal article" date="2021" name="Sci. Adv.">
        <title>The American lobster genome reveals insights on longevity, neural, and immune adaptations.</title>
        <authorList>
            <person name="Polinski J.M."/>
            <person name="Zimin A.V."/>
            <person name="Clark K.F."/>
            <person name="Kohn A.B."/>
            <person name="Sadowski N."/>
            <person name="Timp W."/>
            <person name="Ptitsyn A."/>
            <person name="Khanna P."/>
            <person name="Romanova D.Y."/>
            <person name="Williams P."/>
            <person name="Greenwood S.J."/>
            <person name="Moroz L.L."/>
            <person name="Walt D.R."/>
            <person name="Bodnar A.G."/>
        </authorList>
    </citation>
    <scope>NUCLEOTIDE SEQUENCE</scope>
    <source>
        <strain evidence="1">GMGI-L3</strain>
    </source>
</reference>
<keyword evidence="2" id="KW-1185">Reference proteome</keyword>
<organism evidence="1 2">
    <name type="scientific">Homarus americanus</name>
    <name type="common">American lobster</name>
    <dbReference type="NCBI Taxonomy" id="6706"/>
    <lineage>
        <taxon>Eukaryota</taxon>
        <taxon>Metazoa</taxon>
        <taxon>Ecdysozoa</taxon>
        <taxon>Arthropoda</taxon>
        <taxon>Crustacea</taxon>
        <taxon>Multicrustacea</taxon>
        <taxon>Malacostraca</taxon>
        <taxon>Eumalacostraca</taxon>
        <taxon>Eucarida</taxon>
        <taxon>Decapoda</taxon>
        <taxon>Pleocyemata</taxon>
        <taxon>Astacidea</taxon>
        <taxon>Nephropoidea</taxon>
        <taxon>Nephropidae</taxon>
        <taxon>Homarus</taxon>
    </lineage>
</organism>
<accession>A0A8J5K238</accession>